<sequence length="330" mass="37348">MGRLFDVVTSVPELIRAWEVVRRKGGSSAGVDGVRLDDFALGLGEHLGNLHRELISGGYDPSPLLSIRLPKKTPGEWRQIGIPTIKDRVIFHSLVEVLHYLLEPVFMDSSFAFRQGCGVREAIDLALALLREGNTWAVRGDIRGCFDSMSWTILSRSLRRYVPDDGVRSLLNRGIRLPYLHGRRLITRTKGLPQGTGFSPPLANMYLHHFDVSMAQRGFSVIRYGDDWMILCPNRKEAERAWKTAMRELAMLEVEINRAKSGIFDLSRQEVSFLGFNIGRGRIDGDSSAWNRFRRCVDVLRDPESSEDSRRLARSELAGIKAMYRGIGEF</sequence>
<dbReference type="Gene3D" id="3.30.70.270">
    <property type="match status" value="1"/>
</dbReference>
<dbReference type="OrthoDB" id="9788687at2"/>
<dbReference type="PROSITE" id="PS50878">
    <property type="entry name" value="RT_POL"/>
    <property type="match status" value="1"/>
</dbReference>
<dbReference type="SUPFAM" id="SSF56672">
    <property type="entry name" value="DNA/RNA polymerases"/>
    <property type="match status" value="1"/>
</dbReference>
<keyword evidence="3" id="KW-1185">Reference proteome</keyword>
<dbReference type="CDD" id="cd01651">
    <property type="entry name" value="RT_G2_intron"/>
    <property type="match status" value="1"/>
</dbReference>
<accession>A0A1X7KW22</accession>
<evidence type="ECO:0000313" key="2">
    <source>
        <dbReference type="EMBL" id="SMG45189.1"/>
    </source>
</evidence>
<name>A0A1X7KW22_9BACT</name>
<dbReference type="InterPro" id="IPR043128">
    <property type="entry name" value="Rev_trsase/Diguanyl_cyclase"/>
</dbReference>
<dbReference type="PANTHER" id="PTHR34047:SF8">
    <property type="entry name" value="PROTEIN YKFC"/>
    <property type="match status" value="1"/>
</dbReference>
<dbReference type="Pfam" id="PF00078">
    <property type="entry name" value="RVT_1"/>
    <property type="match status" value="1"/>
</dbReference>
<dbReference type="Proteomes" id="UP000193355">
    <property type="component" value="Unassembled WGS sequence"/>
</dbReference>
<dbReference type="InterPro" id="IPR051083">
    <property type="entry name" value="GrpII_Intron_Splice-Mob/Def"/>
</dbReference>
<evidence type="ECO:0000313" key="3">
    <source>
        <dbReference type="Proteomes" id="UP000193355"/>
    </source>
</evidence>
<gene>
    <name evidence="2" type="ORF">SAMN06275492_1379</name>
</gene>
<dbReference type="STRING" id="561720.SAMN06275492_1379"/>
<proteinExistence type="predicted"/>
<dbReference type="RefSeq" id="WP_085545402.1">
    <property type="nucleotide sequence ID" value="NZ_FXBB01000037.1"/>
</dbReference>
<dbReference type="AlphaFoldDB" id="A0A1X7KW22"/>
<protein>
    <submittedName>
        <fullName evidence="2">CRISP-associated protein Cas1</fullName>
    </submittedName>
</protein>
<feature type="domain" description="Reverse transcriptase" evidence="1">
    <location>
        <begin position="50"/>
        <end position="278"/>
    </location>
</feature>
<dbReference type="EMBL" id="FXBB01000037">
    <property type="protein sequence ID" value="SMG45189.1"/>
    <property type="molecule type" value="Genomic_DNA"/>
</dbReference>
<organism evidence="2 3">
    <name type="scientific">Dethiosulfovibrio salsuginis</name>
    <dbReference type="NCBI Taxonomy" id="561720"/>
    <lineage>
        <taxon>Bacteria</taxon>
        <taxon>Thermotogati</taxon>
        <taxon>Synergistota</taxon>
        <taxon>Synergistia</taxon>
        <taxon>Synergistales</taxon>
        <taxon>Dethiosulfovibrionaceae</taxon>
        <taxon>Dethiosulfovibrio</taxon>
    </lineage>
</organism>
<dbReference type="PANTHER" id="PTHR34047">
    <property type="entry name" value="NUCLEAR INTRON MATURASE 1, MITOCHONDRIAL-RELATED"/>
    <property type="match status" value="1"/>
</dbReference>
<dbReference type="InterPro" id="IPR043502">
    <property type="entry name" value="DNA/RNA_pol_sf"/>
</dbReference>
<reference evidence="3" key="1">
    <citation type="submission" date="2017-04" db="EMBL/GenBank/DDBJ databases">
        <authorList>
            <person name="Varghese N."/>
            <person name="Submissions S."/>
        </authorList>
    </citation>
    <scope>NUCLEOTIDE SEQUENCE [LARGE SCALE GENOMIC DNA]</scope>
    <source>
        <strain evidence="3">USBA 82</strain>
    </source>
</reference>
<evidence type="ECO:0000259" key="1">
    <source>
        <dbReference type="PROSITE" id="PS50878"/>
    </source>
</evidence>
<dbReference type="InterPro" id="IPR000477">
    <property type="entry name" value="RT_dom"/>
</dbReference>